<dbReference type="GO" id="GO:0000166">
    <property type="term" value="F:nucleotide binding"/>
    <property type="evidence" value="ECO:0007669"/>
    <property type="project" value="UniProtKB-KW"/>
</dbReference>
<accession>A0A2G9WUJ1</accession>
<comment type="caution">
    <text evidence="9">The sequence shown here is derived from an EMBL/GenBank/DDBJ whole genome shotgun (WGS) entry which is preliminary data.</text>
</comment>
<evidence type="ECO:0000256" key="7">
    <source>
        <dbReference type="SAM" id="MobiDB-lite"/>
    </source>
</evidence>
<dbReference type="SUPFAM" id="SSF90002">
    <property type="entry name" value="Hypothetical protein YjiA, C-terminal domain"/>
    <property type="match status" value="1"/>
</dbReference>
<dbReference type="GO" id="GO:0016787">
    <property type="term" value="F:hydrolase activity"/>
    <property type="evidence" value="ECO:0007669"/>
    <property type="project" value="UniProtKB-KW"/>
</dbReference>
<dbReference type="Gene3D" id="3.30.1220.10">
    <property type="entry name" value="CobW-like, C-terminal domain"/>
    <property type="match status" value="1"/>
</dbReference>
<dbReference type="PANTHER" id="PTHR13748:SF62">
    <property type="entry name" value="COBW DOMAIN-CONTAINING PROTEIN"/>
    <property type="match status" value="1"/>
</dbReference>
<feature type="region of interest" description="Disordered" evidence="7">
    <location>
        <begin position="384"/>
        <end position="404"/>
    </location>
</feature>
<dbReference type="InterPro" id="IPR036627">
    <property type="entry name" value="CobW-likC_sf"/>
</dbReference>
<dbReference type="SMART" id="SM00833">
    <property type="entry name" value="CobW_C"/>
    <property type="match status" value="1"/>
</dbReference>
<feature type="domain" description="CobW C-terminal" evidence="8">
    <location>
        <begin position="279"/>
        <end position="374"/>
    </location>
</feature>
<evidence type="ECO:0000313" key="9">
    <source>
        <dbReference type="EMBL" id="PIO98367.1"/>
    </source>
</evidence>
<name>A0A2G9WUJ1_9HYPH</name>
<dbReference type="Proteomes" id="UP000231070">
    <property type="component" value="Unassembled WGS sequence"/>
</dbReference>
<dbReference type="PANTHER" id="PTHR13748">
    <property type="entry name" value="COBW-RELATED"/>
    <property type="match status" value="1"/>
</dbReference>
<gene>
    <name evidence="9" type="ORF">CJ014_15500</name>
</gene>
<evidence type="ECO:0000256" key="4">
    <source>
        <dbReference type="ARBA" id="ARBA00034320"/>
    </source>
</evidence>
<dbReference type="InterPro" id="IPR003495">
    <property type="entry name" value="CobW/HypB/UreG_nucleotide-bd"/>
</dbReference>
<dbReference type="CDD" id="cd03112">
    <property type="entry name" value="CobW-like"/>
    <property type="match status" value="1"/>
</dbReference>
<keyword evidence="1" id="KW-0547">Nucleotide-binding</keyword>
<dbReference type="InterPro" id="IPR027417">
    <property type="entry name" value="P-loop_NTPase"/>
</dbReference>
<evidence type="ECO:0000259" key="8">
    <source>
        <dbReference type="SMART" id="SM00833"/>
    </source>
</evidence>
<dbReference type="SUPFAM" id="SSF52540">
    <property type="entry name" value="P-loop containing nucleoside triphosphate hydrolases"/>
    <property type="match status" value="1"/>
</dbReference>
<dbReference type="Pfam" id="PF02492">
    <property type="entry name" value="cobW"/>
    <property type="match status" value="1"/>
</dbReference>
<dbReference type="InterPro" id="IPR011629">
    <property type="entry name" value="CobW-like_C"/>
</dbReference>
<organism evidence="9 10">
    <name type="scientific">Pleomorphomonas carboxyditropha</name>
    <dbReference type="NCBI Taxonomy" id="2023338"/>
    <lineage>
        <taxon>Bacteria</taxon>
        <taxon>Pseudomonadati</taxon>
        <taxon>Pseudomonadota</taxon>
        <taxon>Alphaproteobacteria</taxon>
        <taxon>Hyphomicrobiales</taxon>
        <taxon>Pleomorphomonadaceae</taxon>
        <taxon>Pleomorphomonas</taxon>
    </lineage>
</organism>
<keyword evidence="3" id="KW-0143">Chaperone</keyword>
<evidence type="ECO:0000256" key="1">
    <source>
        <dbReference type="ARBA" id="ARBA00022741"/>
    </source>
</evidence>
<keyword evidence="2" id="KW-0378">Hydrolase</keyword>
<dbReference type="InterPro" id="IPR051316">
    <property type="entry name" value="Zinc-reg_GTPase_activator"/>
</dbReference>
<proteinExistence type="inferred from homology"/>
<dbReference type="Gene3D" id="3.40.50.300">
    <property type="entry name" value="P-loop containing nucleotide triphosphate hydrolases"/>
    <property type="match status" value="1"/>
</dbReference>
<dbReference type="Pfam" id="PF07683">
    <property type="entry name" value="CobW_C"/>
    <property type="match status" value="1"/>
</dbReference>
<comment type="function">
    <text evidence="5">Zinc chaperone that directly transfers zinc cofactor to target proteins, thereby activating them. Zinc is transferred from the CXCC motif in the GTPase domain to the zinc binding site in target proteins in a process requiring GTP hydrolysis.</text>
</comment>
<protein>
    <submittedName>
        <fullName evidence="9">GTP-binding protein</fullName>
    </submittedName>
</protein>
<evidence type="ECO:0000256" key="5">
    <source>
        <dbReference type="ARBA" id="ARBA00045658"/>
    </source>
</evidence>
<sequence length="404" mass="43319">MQALPEADRSRGPKPAIPVTIVTGFLGAGKTSLLNRLVRDPALAGTGFIINEFGEIGIDHLLVEAADDGIVELSSGCLCCTVRGELVTTLENFLRGLDNGRIDTLSRIVIETTGLADPVPVLATLTNHPYLSLRYAIDGVITVVDAVNGGRTLDEHEEAVKQVAVADRLVIAKADLAEGAARLPALRRRLAALNPGAPLVDAATALPADLLGCGLFDPATKTADVRRWLNAEAFAGAGEHRHDHDHDCTGGNCDHPGHHHHHGGHHHHHEDAESRHDGVSAFSLVSDGALPAGALEMFLELLRAAHGPKLLRLKGVVRLAEDPERPLVVHAVQELFHPPVRLAGWPDADRRTRLVFITRDLAEDEVKRLFDAFAGVLAPDTPDRRAMTDNPLALSGFTPPSRRA</sequence>
<comment type="similarity">
    <text evidence="4">Belongs to the SIMIBI class G3E GTPase family. ZNG1 subfamily.</text>
</comment>
<dbReference type="EMBL" id="NQVN01000010">
    <property type="protein sequence ID" value="PIO98367.1"/>
    <property type="molecule type" value="Genomic_DNA"/>
</dbReference>
<keyword evidence="10" id="KW-1185">Reference proteome</keyword>
<dbReference type="AlphaFoldDB" id="A0A2G9WUJ1"/>
<evidence type="ECO:0000256" key="2">
    <source>
        <dbReference type="ARBA" id="ARBA00022801"/>
    </source>
</evidence>
<dbReference type="OrthoDB" id="9808822at2"/>
<evidence type="ECO:0000256" key="3">
    <source>
        <dbReference type="ARBA" id="ARBA00023186"/>
    </source>
</evidence>
<evidence type="ECO:0000313" key="10">
    <source>
        <dbReference type="Proteomes" id="UP000231070"/>
    </source>
</evidence>
<dbReference type="GO" id="GO:0005737">
    <property type="term" value="C:cytoplasm"/>
    <property type="evidence" value="ECO:0007669"/>
    <property type="project" value="TreeGrafter"/>
</dbReference>
<reference evidence="9 10" key="1">
    <citation type="submission" date="2017-08" db="EMBL/GenBank/DDBJ databases">
        <title>Pleomorphomonas carboxidotrophicus sp. nov., a new mesophilic hydrogenogenic carboxidotroph.</title>
        <authorList>
            <person name="Esquivel-Elizondo S."/>
            <person name="Krajmalnik-Brown R."/>
            <person name="Maldonado J."/>
        </authorList>
    </citation>
    <scope>NUCLEOTIDE SEQUENCE [LARGE SCALE GENOMIC DNA]</scope>
    <source>
        <strain evidence="9 10">SVCO-16</strain>
    </source>
</reference>
<evidence type="ECO:0000256" key="6">
    <source>
        <dbReference type="ARBA" id="ARBA00049117"/>
    </source>
</evidence>
<comment type="catalytic activity">
    <reaction evidence="6">
        <text>GTP + H2O = GDP + phosphate + H(+)</text>
        <dbReference type="Rhea" id="RHEA:19669"/>
        <dbReference type="ChEBI" id="CHEBI:15377"/>
        <dbReference type="ChEBI" id="CHEBI:15378"/>
        <dbReference type="ChEBI" id="CHEBI:37565"/>
        <dbReference type="ChEBI" id="CHEBI:43474"/>
        <dbReference type="ChEBI" id="CHEBI:58189"/>
    </reaction>
    <physiologicalReaction direction="left-to-right" evidence="6">
        <dbReference type="Rhea" id="RHEA:19670"/>
    </physiologicalReaction>
</comment>